<evidence type="ECO:0000313" key="1">
    <source>
        <dbReference type="EMBL" id="QDH76065.1"/>
    </source>
</evidence>
<accession>A0A514C9C7</accession>
<proteinExistence type="predicted"/>
<protein>
    <submittedName>
        <fullName evidence="1">Uncharacterized protein</fullName>
    </submittedName>
</protein>
<reference evidence="1" key="1">
    <citation type="submission" date="2019-04" db="EMBL/GenBank/DDBJ databases">
        <authorList>
            <person name="Hu G."/>
            <person name="Luo X."/>
        </authorList>
    </citation>
    <scope>NUCLEOTIDE SEQUENCE</scope>
    <source>
        <strain evidence="1">MM1L5</strain>
        <plasmid evidence="1">pMM1L5</plasmid>
    </source>
</reference>
<geneLocation type="plasmid" evidence="1">
    <name>pMM1L5</name>
</geneLocation>
<organism evidence="1">
    <name type="scientific">Morganella morganii</name>
    <name type="common">Proteus morganii</name>
    <dbReference type="NCBI Taxonomy" id="582"/>
    <lineage>
        <taxon>Bacteria</taxon>
        <taxon>Pseudomonadati</taxon>
        <taxon>Pseudomonadota</taxon>
        <taxon>Gammaproteobacteria</taxon>
        <taxon>Enterobacterales</taxon>
        <taxon>Morganellaceae</taxon>
        <taxon>Morganella</taxon>
    </lineage>
</organism>
<keyword evidence="1" id="KW-0614">Plasmid</keyword>
<dbReference type="AlphaFoldDB" id="A0A514C9C7"/>
<sequence length="54" mass="6254">MIVGAILWFSRVKVKENINNKKVSLLNTVKTISYLIVVFFSSLDLKPRKEEASW</sequence>
<name>A0A514C9C7_MORMO</name>
<dbReference type="EMBL" id="MK851048">
    <property type="protein sequence ID" value="QDH76065.1"/>
    <property type="molecule type" value="Genomic_DNA"/>
</dbReference>